<dbReference type="InterPro" id="IPR050572">
    <property type="entry name" value="Fe-S_Ferredoxin"/>
</dbReference>
<keyword evidence="4" id="KW-0411">Iron-sulfur</keyword>
<dbReference type="Pfam" id="PF12838">
    <property type="entry name" value="Fer4_7"/>
    <property type="match status" value="1"/>
</dbReference>
<feature type="domain" description="4Fe-4S ferredoxin-type" evidence="5">
    <location>
        <begin position="48"/>
        <end position="77"/>
    </location>
</feature>
<evidence type="ECO:0000256" key="3">
    <source>
        <dbReference type="ARBA" id="ARBA00023004"/>
    </source>
</evidence>
<dbReference type="PANTHER" id="PTHR43687">
    <property type="entry name" value="ADENYLYLSULFATE REDUCTASE, BETA SUBUNIT"/>
    <property type="match status" value="1"/>
</dbReference>
<evidence type="ECO:0000313" key="7">
    <source>
        <dbReference type="Proteomes" id="UP000031014"/>
    </source>
</evidence>
<evidence type="ECO:0000256" key="2">
    <source>
        <dbReference type="ARBA" id="ARBA00022723"/>
    </source>
</evidence>
<evidence type="ECO:0000256" key="1">
    <source>
        <dbReference type="ARBA" id="ARBA00022485"/>
    </source>
</evidence>
<proteinExistence type="predicted"/>
<evidence type="ECO:0000256" key="4">
    <source>
        <dbReference type="ARBA" id="ARBA00023014"/>
    </source>
</evidence>
<reference evidence="6 7" key="1">
    <citation type="submission" date="2013-06" db="EMBL/GenBank/DDBJ databases">
        <title>Whole genome shotgun sequence of Bacillus selenatarsenatis SF-1.</title>
        <authorList>
            <person name="Kuroda M."/>
            <person name="Sei K."/>
            <person name="Yamashita M."/>
            <person name="Ike M."/>
        </authorList>
    </citation>
    <scope>NUCLEOTIDE SEQUENCE [LARGE SCALE GENOMIC DNA]</scope>
    <source>
        <strain evidence="6 7">SF-1</strain>
    </source>
</reference>
<evidence type="ECO:0000259" key="5">
    <source>
        <dbReference type="PROSITE" id="PS51379"/>
    </source>
</evidence>
<organism evidence="6 7">
    <name type="scientific">Mesobacillus selenatarsenatis (strain DSM 18680 / JCM 14380 / FERM P-15431 / SF-1)</name>
    <dbReference type="NCBI Taxonomy" id="1321606"/>
    <lineage>
        <taxon>Bacteria</taxon>
        <taxon>Bacillati</taxon>
        <taxon>Bacillota</taxon>
        <taxon>Bacilli</taxon>
        <taxon>Bacillales</taxon>
        <taxon>Bacillaceae</taxon>
        <taxon>Mesobacillus</taxon>
    </lineage>
</organism>
<keyword evidence="2" id="KW-0479">Metal-binding</keyword>
<sequence>MSLLTNWLESLSYELEISEACSKKKSPLSTCTACMDECPQGALIIEEGTLKLDEKSCSLCGICITVCPQQAIKGQSPARKVIQDHLLLQDDSPLPTFLELLYFHKKGVRFIQKAAADEELEKRIGKVNELLNVMELDPVLITKTLSLKQEAQPKLSRRGFFTKLSMDGKKTVLSSVTPVKWRFNEDSFKSSNLYNEWSLHEVRIHEEKCTLCEACFNICPTQIFTLENDTLSIDEKNCSGCKLCMDICQHSGIQVAHSIHKVREVAYHVYKNECTTCRSSYYSWEESKECEICKKIEKPNFFL</sequence>
<keyword evidence="7" id="KW-1185">Reference proteome</keyword>
<dbReference type="Proteomes" id="UP000031014">
    <property type="component" value="Unassembled WGS sequence"/>
</dbReference>
<dbReference type="Gene3D" id="3.30.70.20">
    <property type="match status" value="2"/>
</dbReference>
<name>A0A0A8X4S8_MESS1</name>
<protein>
    <submittedName>
        <fullName evidence="6">Putative polyferredoxin</fullName>
    </submittedName>
</protein>
<dbReference type="STRING" id="1321606.SAMD00020551_3121"/>
<comment type="caution">
    <text evidence="6">The sequence shown here is derived from an EMBL/GenBank/DDBJ whole genome shotgun (WGS) entry which is preliminary data.</text>
</comment>
<accession>A0A0A8X4S8</accession>
<dbReference type="GO" id="GO:0046872">
    <property type="term" value="F:metal ion binding"/>
    <property type="evidence" value="ECO:0007669"/>
    <property type="project" value="UniProtKB-KW"/>
</dbReference>
<dbReference type="PANTHER" id="PTHR43687:SF1">
    <property type="entry name" value="FERREDOXIN III"/>
    <property type="match status" value="1"/>
</dbReference>
<dbReference type="AlphaFoldDB" id="A0A0A8X4S8"/>
<feature type="domain" description="4Fe-4S ferredoxin-type" evidence="5">
    <location>
        <begin position="200"/>
        <end position="229"/>
    </location>
</feature>
<dbReference type="InterPro" id="IPR017900">
    <property type="entry name" value="4Fe4S_Fe_S_CS"/>
</dbReference>
<dbReference type="PROSITE" id="PS51379">
    <property type="entry name" value="4FE4S_FER_2"/>
    <property type="match status" value="3"/>
</dbReference>
<feature type="domain" description="4Fe-4S ferredoxin-type" evidence="5">
    <location>
        <begin position="231"/>
        <end position="258"/>
    </location>
</feature>
<dbReference type="EMBL" id="BASE01000071">
    <property type="protein sequence ID" value="GAM14965.1"/>
    <property type="molecule type" value="Genomic_DNA"/>
</dbReference>
<dbReference type="InterPro" id="IPR017896">
    <property type="entry name" value="4Fe4S_Fe-S-bd"/>
</dbReference>
<evidence type="ECO:0000313" key="6">
    <source>
        <dbReference type="EMBL" id="GAM14965.1"/>
    </source>
</evidence>
<dbReference type="PROSITE" id="PS00198">
    <property type="entry name" value="4FE4S_FER_1"/>
    <property type="match status" value="2"/>
</dbReference>
<dbReference type="GO" id="GO:0051539">
    <property type="term" value="F:4 iron, 4 sulfur cluster binding"/>
    <property type="evidence" value="ECO:0007669"/>
    <property type="project" value="UniProtKB-KW"/>
</dbReference>
<gene>
    <name evidence="6" type="ORF">SAMD00020551_3121</name>
</gene>
<dbReference type="SUPFAM" id="SSF54862">
    <property type="entry name" value="4Fe-4S ferredoxins"/>
    <property type="match status" value="2"/>
</dbReference>
<keyword evidence="1" id="KW-0004">4Fe-4S</keyword>
<dbReference type="Pfam" id="PF13237">
    <property type="entry name" value="Fer4_10"/>
    <property type="match status" value="1"/>
</dbReference>
<keyword evidence="3" id="KW-0408">Iron</keyword>